<dbReference type="Pfam" id="PF01292">
    <property type="entry name" value="Ni_hydr_CYTB"/>
    <property type="match status" value="1"/>
</dbReference>
<name>A0A370R4Y1_9GAMM</name>
<protein>
    <submittedName>
        <fullName evidence="15">Cytochrome b561</fullName>
    </submittedName>
</protein>
<dbReference type="EMBL" id="QRAP01000001">
    <property type="protein sequence ID" value="RDK97175.1"/>
    <property type="molecule type" value="Genomic_DNA"/>
</dbReference>
<evidence type="ECO:0000256" key="2">
    <source>
        <dbReference type="ARBA" id="ARBA00004651"/>
    </source>
</evidence>
<evidence type="ECO:0000256" key="8">
    <source>
        <dbReference type="ARBA" id="ARBA00022982"/>
    </source>
</evidence>
<keyword evidence="3" id="KW-0813">Transport</keyword>
<comment type="caution">
    <text evidence="15">The sequence shown here is derived from an EMBL/GenBank/DDBJ whole genome shotgun (WGS) entry which is preliminary data.</text>
</comment>
<dbReference type="SUPFAM" id="SSF81342">
    <property type="entry name" value="Transmembrane di-heme cytochromes"/>
    <property type="match status" value="1"/>
</dbReference>
<keyword evidence="11 13" id="KW-0472">Membrane</keyword>
<evidence type="ECO:0000313" key="16">
    <source>
        <dbReference type="Proteomes" id="UP000254848"/>
    </source>
</evidence>
<evidence type="ECO:0000256" key="10">
    <source>
        <dbReference type="ARBA" id="ARBA00023004"/>
    </source>
</evidence>
<evidence type="ECO:0000256" key="13">
    <source>
        <dbReference type="SAM" id="Phobius"/>
    </source>
</evidence>
<dbReference type="PANTHER" id="PTHR30529">
    <property type="entry name" value="CYTOCHROME B561"/>
    <property type="match status" value="1"/>
</dbReference>
<dbReference type="RefSeq" id="WP_115456917.1">
    <property type="nucleotide sequence ID" value="NZ_QRAP01000001.1"/>
</dbReference>
<dbReference type="GO" id="GO:0009055">
    <property type="term" value="F:electron transfer activity"/>
    <property type="evidence" value="ECO:0007669"/>
    <property type="project" value="InterPro"/>
</dbReference>
<dbReference type="PANTHER" id="PTHR30529:SF1">
    <property type="entry name" value="CYTOCHROME B561 HOMOLOG 2"/>
    <property type="match status" value="1"/>
</dbReference>
<dbReference type="GO" id="GO:0020037">
    <property type="term" value="F:heme binding"/>
    <property type="evidence" value="ECO:0007669"/>
    <property type="project" value="TreeGrafter"/>
</dbReference>
<evidence type="ECO:0000256" key="6">
    <source>
        <dbReference type="ARBA" id="ARBA00022692"/>
    </source>
</evidence>
<comment type="cofactor">
    <cofactor evidence="1">
        <name>heme b</name>
        <dbReference type="ChEBI" id="CHEBI:60344"/>
    </cofactor>
</comment>
<keyword evidence="16" id="KW-1185">Reference proteome</keyword>
<keyword evidence="9 13" id="KW-1133">Transmembrane helix</keyword>
<dbReference type="InterPro" id="IPR052168">
    <property type="entry name" value="Cytochrome_b561_oxidase"/>
</dbReference>
<evidence type="ECO:0000256" key="4">
    <source>
        <dbReference type="ARBA" id="ARBA00022475"/>
    </source>
</evidence>
<dbReference type="Proteomes" id="UP000254848">
    <property type="component" value="Unassembled WGS sequence"/>
</dbReference>
<dbReference type="GO" id="GO:0022904">
    <property type="term" value="P:respiratory electron transport chain"/>
    <property type="evidence" value="ECO:0007669"/>
    <property type="project" value="InterPro"/>
</dbReference>
<keyword evidence="5" id="KW-0349">Heme</keyword>
<evidence type="ECO:0000256" key="11">
    <source>
        <dbReference type="ARBA" id="ARBA00023136"/>
    </source>
</evidence>
<evidence type="ECO:0000256" key="9">
    <source>
        <dbReference type="ARBA" id="ARBA00022989"/>
    </source>
</evidence>
<dbReference type="OrthoDB" id="9793784at2"/>
<evidence type="ECO:0000313" key="15">
    <source>
        <dbReference type="EMBL" id="RDK97175.1"/>
    </source>
</evidence>
<dbReference type="GO" id="GO:0046872">
    <property type="term" value="F:metal ion binding"/>
    <property type="evidence" value="ECO:0007669"/>
    <property type="project" value="UniProtKB-KW"/>
</dbReference>
<accession>A0A370R4Y1</accession>
<dbReference type="AlphaFoldDB" id="A0A370R4Y1"/>
<evidence type="ECO:0000256" key="12">
    <source>
        <dbReference type="ARBA" id="ARBA00037975"/>
    </source>
</evidence>
<comment type="subcellular location">
    <subcellularLocation>
        <location evidence="2">Cell membrane</location>
        <topology evidence="2">Multi-pass membrane protein</topology>
    </subcellularLocation>
</comment>
<keyword evidence="8" id="KW-0249">Electron transport</keyword>
<feature type="transmembrane region" description="Helical" evidence="13">
    <location>
        <begin position="20"/>
        <end position="39"/>
    </location>
</feature>
<comment type="similarity">
    <text evidence="12">Belongs to the cytochrome b561 family.</text>
</comment>
<evidence type="ECO:0000256" key="5">
    <source>
        <dbReference type="ARBA" id="ARBA00022617"/>
    </source>
</evidence>
<gene>
    <name evidence="15" type="ORF">C8D90_101620</name>
</gene>
<feature type="transmembrane region" description="Helical" evidence="13">
    <location>
        <begin position="51"/>
        <end position="70"/>
    </location>
</feature>
<evidence type="ECO:0000259" key="14">
    <source>
        <dbReference type="Pfam" id="PF01292"/>
    </source>
</evidence>
<evidence type="ECO:0000256" key="7">
    <source>
        <dbReference type="ARBA" id="ARBA00022723"/>
    </source>
</evidence>
<feature type="domain" description="Cytochrome b561 bacterial/Ni-hydrogenase" evidence="14">
    <location>
        <begin position="11"/>
        <end position="182"/>
    </location>
</feature>
<evidence type="ECO:0000256" key="1">
    <source>
        <dbReference type="ARBA" id="ARBA00001970"/>
    </source>
</evidence>
<proteinExistence type="inferred from homology"/>
<dbReference type="InterPro" id="IPR011577">
    <property type="entry name" value="Cyt_b561_bac/Ni-Hgenase"/>
</dbReference>
<dbReference type="InterPro" id="IPR016174">
    <property type="entry name" value="Di-haem_cyt_TM"/>
</dbReference>
<keyword evidence="7" id="KW-0479">Metal-binding</keyword>
<evidence type="ECO:0000256" key="3">
    <source>
        <dbReference type="ARBA" id="ARBA00022448"/>
    </source>
</evidence>
<feature type="transmembrane region" description="Helical" evidence="13">
    <location>
        <begin position="91"/>
        <end position="113"/>
    </location>
</feature>
<reference evidence="15 16" key="1">
    <citation type="submission" date="2018-07" db="EMBL/GenBank/DDBJ databases">
        <title>Genomic Encyclopedia of Type Strains, Phase IV (KMG-IV): sequencing the most valuable type-strain genomes for metagenomic binning, comparative biology and taxonomic classification.</title>
        <authorList>
            <person name="Goeker M."/>
        </authorList>
    </citation>
    <scope>NUCLEOTIDE SEQUENCE [LARGE SCALE GENOMIC DNA]</scope>
    <source>
        <strain evidence="15 16">DSM 103736</strain>
    </source>
</reference>
<keyword evidence="10" id="KW-0408">Iron</keyword>
<organism evidence="15 16">
    <name type="scientific">Enterobacillus tribolii</name>
    <dbReference type="NCBI Taxonomy" id="1487935"/>
    <lineage>
        <taxon>Bacteria</taxon>
        <taxon>Pseudomonadati</taxon>
        <taxon>Pseudomonadota</taxon>
        <taxon>Gammaproteobacteria</taxon>
        <taxon>Enterobacterales</taxon>
        <taxon>Hafniaceae</taxon>
        <taxon>Enterobacillus</taxon>
    </lineage>
</organism>
<dbReference type="GO" id="GO:0005886">
    <property type="term" value="C:plasma membrane"/>
    <property type="evidence" value="ECO:0007669"/>
    <property type="project" value="UniProtKB-SubCell"/>
</dbReference>
<feature type="transmembrane region" description="Helical" evidence="13">
    <location>
        <begin position="146"/>
        <end position="166"/>
    </location>
</feature>
<dbReference type="Gene3D" id="1.20.950.20">
    <property type="entry name" value="Transmembrane di-heme cytochromes, Chain C"/>
    <property type="match status" value="1"/>
</dbReference>
<sequence>MQAQPPHLQKFTPVARLLHWLMGFLWLAVWIIGYAAANWREALNPGHGLTAAHKALAATLLFLIVIRVFWRLTHPAPALPDSMTPLMKRAAHWGHFLLYAVALIALPVSGWMWSSVADKPIMVLWLFQLPPLVDPNPAYYVLAKQVHIWLAWITGALVLGHILLALKHYFIDRDGVMESMLPRHGKEK</sequence>
<keyword evidence="6 13" id="KW-0812">Transmembrane</keyword>
<keyword evidence="4" id="KW-1003">Cell membrane</keyword>